<protein>
    <submittedName>
        <fullName evidence="1">Uncharacterized protein</fullName>
    </submittedName>
</protein>
<proteinExistence type="predicted"/>
<dbReference type="RefSeq" id="WP_091774199.1">
    <property type="nucleotide sequence ID" value="NZ_CAESCL010000150.1"/>
</dbReference>
<dbReference type="AlphaFoldDB" id="A0A1H9IL10"/>
<dbReference type="OrthoDB" id="2972254at2"/>
<gene>
    <name evidence="1" type="ORF">SAMN05216362_12535</name>
</gene>
<reference evidence="1 2" key="1">
    <citation type="submission" date="2016-10" db="EMBL/GenBank/DDBJ databases">
        <authorList>
            <person name="de Groot N.N."/>
        </authorList>
    </citation>
    <scope>NUCLEOTIDE SEQUENCE [LARGE SCALE GENOMIC DNA]</scope>
    <source>
        <strain evidence="1 2">DSM 21633</strain>
    </source>
</reference>
<sequence>MNKLNIQHYTNEDHDRVTQMTEMIDKQTVIAKSTHIKHKKCQHIGFVKLKRGREYDHEFYVDHKGDIDLKIDELNRIPWIEQQMKEELGKLIREMGNEQEEKKLHPTLFRTKIN</sequence>
<keyword evidence="2" id="KW-1185">Reference proteome</keyword>
<organism evidence="1 2">
    <name type="scientific">Piscibacillus halophilus</name>
    <dbReference type="NCBI Taxonomy" id="571933"/>
    <lineage>
        <taxon>Bacteria</taxon>
        <taxon>Bacillati</taxon>
        <taxon>Bacillota</taxon>
        <taxon>Bacilli</taxon>
        <taxon>Bacillales</taxon>
        <taxon>Bacillaceae</taxon>
        <taxon>Piscibacillus</taxon>
    </lineage>
</organism>
<name>A0A1H9IL10_9BACI</name>
<evidence type="ECO:0000313" key="1">
    <source>
        <dbReference type="EMBL" id="SEQ75293.1"/>
    </source>
</evidence>
<accession>A0A1H9IL10</accession>
<evidence type="ECO:0000313" key="2">
    <source>
        <dbReference type="Proteomes" id="UP000199427"/>
    </source>
</evidence>
<dbReference type="Proteomes" id="UP000199427">
    <property type="component" value="Unassembled WGS sequence"/>
</dbReference>
<dbReference type="EMBL" id="FOES01000025">
    <property type="protein sequence ID" value="SEQ75293.1"/>
    <property type="molecule type" value="Genomic_DNA"/>
</dbReference>